<evidence type="ECO:0000313" key="3">
    <source>
        <dbReference type="Proteomes" id="UP001107558"/>
    </source>
</evidence>
<evidence type="ECO:0000313" key="2">
    <source>
        <dbReference type="EMBL" id="KAG5668897.1"/>
    </source>
</evidence>
<evidence type="ECO:0000256" key="1">
    <source>
        <dbReference type="SAM" id="SignalP"/>
    </source>
</evidence>
<comment type="caution">
    <text evidence="2">The sequence shown here is derived from an EMBL/GenBank/DDBJ whole genome shotgun (WGS) entry which is preliminary data.</text>
</comment>
<name>A0A9J6BG89_POLVA</name>
<dbReference type="SMART" id="SM00696">
    <property type="entry name" value="DM9"/>
    <property type="match status" value="1"/>
</dbReference>
<gene>
    <name evidence="2" type="ORF">PVAND_016815</name>
</gene>
<feature type="signal peptide" evidence="1">
    <location>
        <begin position="1"/>
        <end position="22"/>
    </location>
</feature>
<sequence length="562" mass="62569">MKDVKFIFLCFTLTVIITQNKADKSEEKEIEFECANKFYRYYLDDEPAEYGVSAGLYAPDKKAYVGLSIWRKMALAAGRIQIDPPGILVPDTSRPSYFVNDSSQIWFLKRRSRHHYKWIPSGNGTLVPFAIEFGRKSSGMTSYIGRIVIKNTTVFVGLVLPDMNVMYYIDNNNNFKAISDGYEVLTCRTHKNETALPLPTIPSSSSGLNVDSPNGCINNWQPYNLNDAPITNGISAGEFDCGNVAYVGYSTQSGLNTPGRVQVIDPKGVYTIVKKKEILINDSSIRYLVDNPNYTYSWVKYDGSNSAPSNAVFVRSPVGQFSAAVARVSQNGHTKLGSFVSQRGYFPSNDGNTDEYYGNFEILVCDPWPKYKCLQQWKQLNSNNSNPSTDGFSLGSNSFIGRSTRKYVNGCNFVLGQIQSSSVNYADDLTGAAVFDNSNYAEYLVKNPSYTYKWTISSSGAKIKNALTLQKEGFSSFYIGMTNINNNVIIGKVLPGKGLFYLDPVCGKRQATDSYSVLTCTSPDASNGEDNEHNHANWFNCPAKNFFTDHFESKSKENCCSF</sequence>
<feature type="chain" id="PRO_5039947076" evidence="1">
    <location>
        <begin position="23"/>
        <end position="562"/>
    </location>
</feature>
<dbReference type="AlphaFoldDB" id="A0A9J6BG89"/>
<keyword evidence="3" id="KW-1185">Reference proteome</keyword>
<dbReference type="Pfam" id="PF11901">
    <property type="entry name" value="DM9"/>
    <property type="match status" value="1"/>
</dbReference>
<proteinExistence type="predicted"/>
<dbReference type="Proteomes" id="UP001107558">
    <property type="component" value="Chromosome 4"/>
</dbReference>
<organism evidence="2 3">
    <name type="scientific">Polypedilum vanderplanki</name>
    <name type="common">Sleeping chironomid midge</name>
    <dbReference type="NCBI Taxonomy" id="319348"/>
    <lineage>
        <taxon>Eukaryota</taxon>
        <taxon>Metazoa</taxon>
        <taxon>Ecdysozoa</taxon>
        <taxon>Arthropoda</taxon>
        <taxon>Hexapoda</taxon>
        <taxon>Insecta</taxon>
        <taxon>Pterygota</taxon>
        <taxon>Neoptera</taxon>
        <taxon>Endopterygota</taxon>
        <taxon>Diptera</taxon>
        <taxon>Nematocera</taxon>
        <taxon>Chironomoidea</taxon>
        <taxon>Chironomidae</taxon>
        <taxon>Chironominae</taxon>
        <taxon>Polypedilum</taxon>
        <taxon>Polypedilum</taxon>
    </lineage>
</organism>
<accession>A0A9J6BG89</accession>
<dbReference type="EMBL" id="JADBJN010000004">
    <property type="protein sequence ID" value="KAG5668897.1"/>
    <property type="molecule type" value="Genomic_DNA"/>
</dbReference>
<dbReference type="InterPro" id="IPR006616">
    <property type="entry name" value="DM9_repeat"/>
</dbReference>
<keyword evidence="1" id="KW-0732">Signal</keyword>
<dbReference type="PANTHER" id="PTHR31649:SF10">
    <property type="entry name" value="IP19903P-RELATED"/>
    <property type="match status" value="1"/>
</dbReference>
<protein>
    <submittedName>
        <fullName evidence="2">Uncharacterized protein</fullName>
    </submittedName>
</protein>
<reference evidence="2" key="1">
    <citation type="submission" date="2021-03" db="EMBL/GenBank/DDBJ databases">
        <title>Chromosome level genome of the anhydrobiotic midge Polypedilum vanderplanki.</title>
        <authorList>
            <person name="Yoshida Y."/>
            <person name="Kikawada T."/>
            <person name="Gusev O."/>
        </authorList>
    </citation>
    <scope>NUCLEOTIDE SEQUENCE</scope>
    <source>
        <strain evidence="2">NIAS01</strain>
        <tissue evidence="2">Whole body or cell culture</tissue>
    </source>
</reference>
<dbReference type="PANTHER" id="PTHR31649">
    <property type="entry name" value="AGAP009604-PA"/>
    <property type="match status" value="1"/>
</dbReference>